<reference evidence="1" key="1">
    <citation type="submission" date="2021-01" db="EMBL/GenBank/DDBJ databases">
        <title>Whole genome shotgun sequence of Dactylosporangium siamense NBRC 106093.</title>
        <authorList>
            <person name="Komaki H."/>
            <person name="Tamura T."/>
        </authorList>
    </citation>
    <scope>NUCLEOTIDE SEQUENCE</scope>
    <source>
        <strain evidence="1">NBRC 106093</strain>
    </source>
</reference>
<comment type="caution">
    <text evidence="1">The sequence shown here is derived from an EMBL/GenBank/DDBJ whole genome shotgun (WGS) entry which is preliminary data.</text>
</comment>
<evidence type="ECO:0000313" key="1">
    <source>
        <dbReference type="EMBL" id="GIG52192.1"/>
    </source>
</evidence>
<dbReference type="AlphaFoldDB" id="A0A919PXM6"/>
<dbReference type="EMBL" id="BONQ01000172">
    <property type="protein sequence ID" value="GIG52192.1"/>
    <property type="molecule type" value="Genomic_DNA"/>
</dbReference>
<dbReference type="Proteomes" id="UP000660611">
    <property type="component" value="Unassembled WGS sequence"/>
</dbReference>
<protein>
    <submittedName>
        <fullName evidence="1">Uncharacterized protein</fullName>
    </submittedName>
</protein>
<accession>A0A919PXM6</accession>
<gene>
    <name evidence="1" type="ORF">Dsi01nite_102330</name>
</gene>
<organism evidence="1 2">
    <name type="scientific">Dactylosporangium siamense</name>
    <dbReference type="NCBI Taxonomy" id="685454"/>
    <lineage>
        <taxon>Bacteria</taxon>
        <taxon>Bacillati</taxon>
        <taxon>Actinomycetota</taxon>
        <taxon>Actinomycetes</taxon>
        <taxon>Micromonosporales</taxon>
        <taxon>Micromonosporaceae</taxon>
        <taxon>Dactylosporangium</taxon>
    </lineage>
</organism>
<evidence type="ECO:0000313" key="2">
    <source>
        <dbReference type="Proteomes" id="UP000660611"/>
    </source>
</evidence>
<proteinExistence type="predicted"/>
<sequence>MLEEVFDEPGRAVAIGAQLEAWPPRAADDAVQEVPVRADRSYLPGGGTNVATAVSSSAASEATMRD</sequence>
<name>A0A919PXM6_9ACTN</name>
<keyword evidence="2" id="KW-1185">Reference proteome</keyword>